<accession>A0A7I8VF10</accession>
<organism evidence="1 2">
    <name type="scientific">Dimorphilus gyrociliatus</name>
    <dbReference type="NCBI Taxonomy" id="2664684"/>
    <lineage>
        <taxon>Eukaryota</taxon>
        <taxon>Metazoa</taxon>
        <taxon>Spiralia</taxon>
        <taxon>Lophotrochozoa</taxon>
        <taxon>Annelida</taxon>
        <taxon>Polychaeta</taxon>
        <taxon>Polychaeta incertae sedis</taxon>
        <taxon>Dinophilidae</taxon>
        <taxon>Dimorphilus</taxon>
    </lineage>
</organism>
<reference evidence="1 2" key="1">
    <citation type="submission" date="2020-08" db="EMBL/GenBank/DDBJ databases">
        <authorList>
            <person name="Hejnol A."/>
        </authorList>
    </citation>
    <scope>NUCLEOTIDE SEQUENCE [LARGE SCALE GENOMIC DNA]</scope>
</reference>
<gene>
    <name evidence="1" type="ORF">DGYR_LOCUS3577</name>
</gene>
<dbReference type="OrthoDB" id="6538124at2759"/>
<name>A0A7I8VF10_9ANNE</name>
<comment type="caution">
    <text evidence="1">The sequence shown here is derived from an EMBL/GenBank/DDBJ whole genome shotgun (WGS) entry which is preliminary data.</text>
</comment>
<protein>
    <submittedName>
        <fullName evidence="1">Uncharacterized protein</fullName>
    </submittedName>
</protein>
<dbReference type="Proteomes" id="UP000549394">
    <property type="component" value="Unassembled WGS sequence"/>
</dbReference>
<dbReference type="EMBL" id="CAJFCJ010000005">
    <property type="protein sequence ID" value="CAD5114756.1"/>
    <property type="molecule type" value="Genomic_DNA"/>
</dbReference>
<dbReference type="AlphaFoldDB" id="A0A7I8VF10"/>
<sequence length="134" mass="15096">MLTKIDTTTSQQIGVGSPEKTGRFTLLQPCRTYGKQFISVPVRLNIYASQFDNYAVVSQDKLIGRDIGCISLKNCRVNSQKTGFQIVPVKFDGPPLTFLTDEDEAADWQQYLSNLTNTVRRKSSNFLPVLEEED</sequence>
<evidence type="ECO:0000313" key="1">
    <source>
        <dbReference type="EMBL" id="CAD5114756.1"/>
    </source>
</evidence>
<proteinExistence type="predicted"/>
<evidence type="ECO:0000313" key="2">
    <source>
        <dbReference type="Proteomes" id="UP000549394"/>
    </source>
</evidence>
<keyword evidence="2" id="KW-1185">Reference proteome</keyword>